<dbReference type="InterPro" id="IPR039537">
    <property type="entry name" value="Retrotran_Ty1/copia-like"/>
</dbReference>
<gene>
    <name evidence="1" type="ORF">CK203_100388</name>
</gene>
<sequence>MVTNMKDWVVDSGATKHIYGNKSAFTSYTTLRNERNKYSWVILDLLWIPKNTMSKGGKRFYITFIDDYSRYTRVYLLRNKDEARDIFIQYKNKVENRLSKKIKVLELIGKESMSPTPLILLLKIMGSFTKLLLLIPLI</sequence>
<organism evidence="1 2">
    <name type="scientific">Vitis vinifera</name>
    <name type="common">Grape</name>
    <dbReference type="NCBI Taxonomy" id="29760"/>
    <lineage>
        <taxon>Eukaryota</taxon>
        <taxon>Viridiplantae</taxon>
        <taxon>Streptophyta</taxon>
        <taxon>Embryophyta</taxon>
        <taxon>Tracheophyta</taxon>
        <taxon>Spermatophyta</taxon>
        <taxon>Magnoliopsida</taxon>
        <taxon>eudicotyledons</taxon>
        <taxon>Gunneridae</taxon>
        <taxon>Pentapetalae</taxon>
        <taxon>rosids</taxon>
        <taxon>Vitales</taxon>
        <taxon>Vitaceae</taxon>
        <taxon>Viteae</taxon>
        <taxon>Vitis</taxon>
    </lineage>
</organism>
<dbReference type="EMBL" id="QGNW01001581">
    <property type="protein sequence ID" value="RVW36179.1"/>
    <property type="molecule type" value="Genomic_DNA"/>
</dbReference>
<dbReference type="PANTHER" id="PTHR42648:SF28">
    <property type="entry name" value="TRANSPOSON-ENCODED PROTEIN WITH RIBONUCLEASE H-LIKE AND RETROVIRUS ZINC FINGER-LIKE DOMAINS"/>
    <property type="match status" value="1"/>
</dbReference>
<evidence type="ECO:0000313" key="2">
    <source>
        <dbReference type="Proteomes" id="UP000288805"/>
    </source>
</evidence>
<dbReference type="PANTHER" id="PTHR42648">
    <property type="entry name" value="TRANSPOSASE, PUTATIVE-RELATED"/>
    <property type="match status" value="1"/>
</dbReference>
<dbReference type="SUPFAM" id="SSF53098">
    <property type="entry name" value="Ribonuclease H-like"/>
    <property type="match status" value="1"/>
</dbReference>
<evidence type="ECO:0000313" key="1">
    <source>
        <dbReference type="EMBL" id="RVW36179.1"/>
    </source>
</evidence>
<dbReference type="Proteomes" id="UP000288805">
    <property type="component" value="Unassembled WGS sequence"/>
</dbReference>
<protein>
    <recommendedName>
        <fullName evidence="3">Retrovirus-related Pol polyprotein from transposon TNT 1-94</fullName>
    </recommendedName>
</protein>
<dbReference type="AlphaFoldDB" id="A0A438DL93"/>
<dbReference type="InterPro" id="IPR012337">
    <property type="entry name" value="RNaseH-like_sf"/>
</dbReference>
<evidence type="ECO:0008006" key="3">
    <source>
        <dbReference type="Google" id="ProtNLM"/>
    </source>
</evidence>
<comment type="caution">
    <text evidence="1">The sequence shown here is derived from an EMBL/GenBank/DDBJ whole genome shotgun (WGS) entry which is preliminary data.</text>
</comment>
<proteinExistence type="predicted"/>
<reference evidence="1 2" key="1">
    <citation type="journal article" date="2018" name="PLoS Genet.">
        <title>Population sequencing reveals clonal diversity and ancestral inbreeding in the grapevine cultivar Chardonnay.</title>
        <authorList>
            <person name="Roach M.J."/>
            <person name="Johnson D.L."/>
            <person name="Bohlmann J."/>
            <person name="van Vuuren H.J."/>
            <person name="Jones S.J."/>
            <person name="Pretorius I.S."/>
            <person name="Schmidt S.A."/>
            <person name="Borneman A.R."/>
        </authorList>
    </citation>
    <scope>NUCLEOTIDE SEQUENCE [LARGE SCALE GENOMIC DNA]</scope>
    <source>
        <strain evidence="2">cv. Chardonnay</strain>
        <tissue evidence="1">Leaf</tissue>
    </source>
</reference>
<accession>A0A438DL93</accession>
<name>A0A438DL93_VITVI</name>